<proteinExistence type="inferred from homology"/>
<evidence type="ECO:0000313" key="8">
    <source>
        <dbReference type="Proteomes" id="UP001486565"/>
    </source>
</evidence>
<evidence type="ECO:0000256" key="2">
    <source>
        <dbReference type="ARBA" id="ARBA00022730"/>
    </source>
</evidence>
<dbReference type="Proteomes" id="UP001486565">
    <property type="component" value="Chromosome"/>
</dbReference>
<comment type="function">
    <text evidence="5">Key component of the ribosome quality control system (RQC), a ribosome-associated complex that mediates the extraction of incompletely synthesized nascent chains from stalled ribosomes and their subsequent degradation. RqcH recruits Ala-charged tRNA, and with RqcP directs the elongation of stalled nascent chains on 50S ribosomal subunits, leading to non-templated C-terminal alanine extensions (Ala tail). The Ala tail promotes nascent chain degradation. May add between 1 and at least 8 Ala residues. Binds to stalled 50S ribosomal subunits.</text>
</comment>
<evidence type="ECO:0000256" key="5">
    <source>
        <dbReference type="HAMAP-Rule" id="MF_00844"/>
    </source>
</evidence>
<reference evidence="7 8" key="1">
    <citation type="submission" date="2023-03" db="EMBL/GenBank/DDBJ databases">
        <title>Novel Species.</title>
        <authorList>
            <person name="Ma S."/>
        </authorList>
    </citation>
    <scope>NUCLEOTIDE SEQUENCE [LARGE SCALE GENOMIC DNA]</scope>
    <source>
        <strain evidence="7 8">LIND6LT2</strain>
    </source>
</reference>
<dbReference type="HAMAP" id="MF_00844_B">
    <property type="entry name" value="RqcH_B"/>
    <property type="match status" value="1"/>
</dbReference>
<keyword evidence="5" id="KW-0175">Coiled coil</keyword>
<keyword evidence="8" id="KW-1185">Reference proteome</keyword>
<sequence>MALDGIVISNIVYEIKQLLLGGRIDKIYQPESDEIIMHARGKGSNFRILLTSHSNHPRLHITNLNKKNPETPPMFCMLLRKHLSGGKIIDVIQPDFERIVEFHIEALNEMGDLCIKKLIIEIMGRHSNIILTDSENRILDSIIHVSKDKSSVREVLPGRIYVRPPSQDKMNPLSVPSNNFGKFLKGTDGTKLQQAIYKSFSGISPVVASEICHRAHLDASLYLEELTDENKTALSNVMHHLFSLIKNNAFTPQIVFHPDTNEPIDFSSIDMTQFIEFKKQKFDSISQVIELFYAEKDNLSRIKQKSTDIHRIIQNNLERCYKKKDLQIQKLKEVSDREYLRVYGELITANIYAISKGMNSFESINFYEEEQPTVIIPLDPTLTPSENAQHYFKQYNKAKRTHLALIEQLKQTEEEIQYLESLLTATESSTDESDINDIRYELKEQGYIKMRHSKKSKSQIKSKPLHYRSGDGFDIYVGKNNRQNDELTLRFALPTDLWFHTKDIPGSHVIIKTQNKEVPQSTIMEAANLAAFYSKAKTSSNVPVDYTQKRYVRKPNGAKPGMVIYDHQNTIYITPDELKIKNLNSKE</sequence>
<keyword evidence="2 5" id="KW-0699">rRNA-binding</keyword>
<dbReference type="EMBL" id="CP121687">
    <property type="protein sequence ID" value="WZL70399.1"/>
    <property type="molecule type" value="Genomic_DNA"/>
</dbReference>
<evidence type="ECO:0000259" key="6">
    <source>
        <dbReference type="Pfam" id="PF05670"/>
    </source>
</evidence>
<dbReference type="PANTHER" id="PTHR15239">
    <property type="entry name" value="NUCLEAR EXPORT MEDIATOR FACTOR NEMF"/>
    <property type="match status" value="1"/>
</dbReference>
<evidence type="ECO:0000313" key="7">
    <source>
        <dbReference type="EMBL" id="WZL70399.1"/>
    </source>
</evidence>
<dbReference type="InterPro" id="IPR008532">
    <property type="entry name" value="NFACT_RNA-bd"/>
</dbReference>
<dbReference type="PANTHER" id="PTHR15239:SF6">
    <property type="entry name" value="RIBOSOME QUALITY CONTROL COMPLEX SUBUNIT NEMF"/>
    <property type="match status" value="1"/>
</dbReference>
<keyword evidence="4 5" id="KW-0648">Protein biosynthesis</keyword>
<feature type="coiled-coil region" evidence="5">
    <location>
        <begin position="395"/>
        <end position="429"/>
    </location>
</feature>
<name>A0ABZ2Y7J2_9FIRM</name>
<keyword evidence="1 5" id="KW-0820">tRNA-binding</keyword>
<keyword evidence="3 5" id="KW-0694">RNA-binding</keyword>
<protein>
    <recommendedName>
        <fullName evidence="5">Rqc2 homolog RqcH</fullName>
        <shortName evidence="5">RqcH</shortName>
    </recommendedName>
</protein>
<dbReference type="InterPro" id="IPR051608">
    <property type="entry name" value="RQC_Subunit_NEMF"/>
</dbReference>
<dbReference type="InterPro" id="IPR010979">
    <property type="entry name" value="Ribosomal_uS13-like_H2TH"/>
</dbReference>
<dbReference type="Gene3D" id="2.30.310.10">
    <property type="entry name" value="ibrinogen binding protein from staphylococcus aureus domain"/>
    <property type="match status" value="1"/>
</dbReference>
<accession>A0ABZ2Y7J2</accession>
<dbReference type="Pfam" id="PF05670">
    <property type="entry name" value="NFACT-R_1"/>
    <property type="match status" value="1"/>
</dbReference>
<dbReference type="SUPFAM" id="SSF46946">
    <property type="entry name" value="S13-like H2TH domain"/>
    <property type="match status" value="1"/>
</dbReference>
<dbReference type="Pfam" id="PF05833">
    <property type="entry name" value="NFACT_N"/>
    <property type="match status" value="1"/>
</dbReference>
<dbReference type="InterPro" id="IPR043682">
    <property type="entry name" value="RqcH_bacterial"/>
</dbReference>
<evidence type="ECO:0000256" key="3">
    <source>
        <dbReference type="ARBA" id="ARBA00022884"/>
    </source>
</evidence>
<organism evidence="7 8">
    <name type="scientific">Defluviitalea saccharophila</name>
    <dbReference type="NCBI Taxonomy" id="879970"/>
    <lineage>
        <taxon>Bacteria</taxon>
        <taxon>Bacillati</taxon>
        <taxon>Bacillota</taxon>
        <taxon>Clostridia</taxon>
        <taxon>Lachnospirales</taxon>
        <taxon>Defluviitaleaceae</taxon>
        <taxon>Defluviitalea</taxon>
    </lineage>
</organism>
<comment type="similarity">
    <text evidence="5">Belongs to the NEMF family.</text>
</comment>
<dbReference type="Gene3D" id="1.10.8.50">
    <property type="match status" value="1"/>
</dbReference>
<feature type="domain" description="NFACT RNA-binding" evidence="6">
    <location>
        <begin position="464"/>
        <end position="557"/>
    </location>
</feature>
<gene>
    <name evidence="5" type="primary">rqcH</name>
    <name evidence="7" type="ORF">QBE51_02380</name>
</gene>
<evidence type="ECO:0000256" key="4">
    <source>
        <dbReference type="ARBA" id="ARBA00022917"/>
    </source>
</evidence>
<evidence type="ECO:0000256" key="1">
    <source>
        <dbReference type="ARBA" id="ARBA00022555"/>
    </source>
</evidence>
<comment type="subunit">
    <text evidence="5">Associates with stalled 50S ribosomal subunits. Binds to RqcP.</text>
</comment>
<dbReference type="RefSeq" id="WP_341877363.1">
    <property type="nucleotide sequence ID" value="NZ_CP121687.1"/>
</dbReference>